<organism evidence="2 3">
    <name type="scientific">Actinospica acidithermotolerans</name>
    <dbReference type="NCBI Taxonomy" id="2828514"/>
    <lineage>
        <taxon>Bacteria</taxon>
        <taxon>Bacillati</taxon>
        <taxon>Actinomycetota</taxon>
        <taxon>Actinomycetes</taxon>
        <taxon>Catenulisporales</taxon>
        <taxon>Actinospicaceae</taxon>
        <taxon>Actinospica</taxon>
    </lineage>
</organism>
<comment type="caution">
    <text evidence="2">The sequence shown here is derived from an EMBL/GenBank/DDBJ whole genome shotgun (WGS) entry which is preliminary data.</text>
</comment>
<evidence type="ECO:0000313" key="3">
    <source>
        <dbReference type="Proteomes" id="UP000676325"/>
    </source>
</evidence>
<feature type="compositionally biased region" description="Pro residues" evidence="1">
    <location>
        <begin position="154"/>
        <end position="197"/>
    </location>
</feature>
<sequence length="217" mass="24216">MDGMLVSKSSIQGEFGSRQAEFLPPGEQLHGLFEAEYGETPFLNPTGNPIFLLLSTNFVLFVGAKRFSNNPTTVLGRVPRTAMRFLPPDNGVAHFRVSAQMQDDRGQWYQVRLKVHKMWREEATAFVTAVNASGQPQQPQAYPQQGQPQAYPQPYSPVQPHSPAPGPAPQQPQPYPQQPAPIPAPQHPPQQYPPYQQPYPQQSPQAPYPPRRGQGWS</sequence>
<feature type="compositionally biased region" description="Low complexity" evidence="1">
    <location>
        <begin position="133"/>
        <end position="153"/>
    </location>
</feature>
<feature type="region of interest" description="Disordered" evidence="1">
    <location>
        <begin position="133"/>
        <end position="217"/>
    </location>
</feature>
<keyword evidence="3" id="KW-1185">Reference proteome</keyword>
<accession>A0A941IJQ1</accession>
<gene>
    <name evidence="2" type="ORF">KDK95_32220</name>
</gene>
<dbReference type="RefSeq" id="WP_212522134.1">
    <property type="nucleotide sequence ID" value="NZ_JAGSOH010000176.1"/>
</dbReference>
<dbReference type="AlphaFoldDB" id="A0A941IJQ1"/>
<name>A0A941IJQ1_9ACTN</name>
<protein>
    <submittedName>
        <fullName evidence="2">Uncharacterized protein</fullName>
    </submittedName>
</protein>
<evidence type="ECO:0000313" key="2">
    <source>
        <dbReference type="EMBL" id="MBR7831015.1"/>
    </source>
</evidence>
<reference evidence="2" key="1">
    <citation type="submission" date="2021-04" db="EMBL/GenBank/DDBJ databases">
        <title>Genome based classification of Actinospica acidithermotolerans sp. nov., an actinobacterium isolated from an Indonesian hot spring.</title>
        <authorList>
            <person name="Kusuma A.B."/>
            <person name="Putra K.E."/>
            <person name="Nafisah S."/>
            <person name="Loh J."/>
            <person name="Nouioui I."/>
            <person name="Goodfellow M."/>
        </authorList>
    </citation>
    <scope>NUCLEOTIDE SEQUENCE</scope>
    <source>
        <strain evidence="2">MGRD01-02</strain>
    </source>
</reference>
<dbReference type="Proteomes" id="UP000676325">
    <property type="component" value="Unassembled WGS sequence"/>
</dbReference>
<dbReference type="EMBL" id="JAGSOH010000176">
    <property type="protein sequence ID" value="MBR7831015.1"/>
    <property type="molecule type" value="Genomic_DNA"/>
</dbReference>
<proteinExistence type="predicted"/>
<evidence type="ECO:0000256" key="1">
    <source>
        <dbReference type="SAM" id="MobiDB-lite"/>
    </source>
</evidence>